<dbReference type="Pfam" id="PF16363">
    <property type="entry name" value="GDP_Man_Dehyd"/>
    <property type="match status" value="1"/>
</dbReference>
<comment type="catalytic activity">
    <reaction evidence="5">
        <text>GDP-alpha-D-mannose = GDP-4-dehydro-alpha-D-rhamnose + H2O</text>
        <dbReference type="Rhea" id="RHEA:23820"/>
        <dbReference type="ChEBI" id="CHEBI:15377"/>
        <dbReference type="ChEBI" id="CHEBI:57527"/>
        <dbReference type="ChEBI" id="CHEBI:57964"/>
        <dbReference type="EC" id="4.2.1.47"/>
    </reaction>
</comment>
<accession>A0ABX0V3P4</accession>
<dbReference type="EMBL" id="JAASQI010000003">
    <property type="protein sequence ID" value="NIJ57681.1"/>
    <property type="molecule type" value="Genomic_DNA"/>
</dbReference>
<gene>
    <name evidence="5" type="primary">gmd</name>
    <name evidence="7" type="ORF">FHS82_001517</name>
</gene>
<dbReference type="HAMAP" id="MF_00955">
    <property type="entry name" value="GDP_Man_dehydratase"/>
    <property type="match status" value="1"/>
</dbReference>
<dbReference type="RefSeq" id="WP_166950533.1">
    <property type="nucleotide sequence ID" value="NZ_JAASQI010000003.1"/>
</dbReference>
<dbReference type="InterPro" id="IPR036291">
    <property type="entry name" value="NAD(P)-bd_dom_sf"/>
</dbReference>
<evidence type="ECO:0000259" key="6">
    <source>
        <dbReference type="Pfam" id="PF16363"/>
    </source>
</evidence>
<keyword evidence="8" id="KW-1185">Reference proteome</keyword>
<protein>
    <recommendedName>
        <fullName evidence="3 5">GDP-mannose 4,6-dehydratase</fullName>
        <ecNumber evidence="3 5">4.2.1.47</ecNumber>
    </recommendedName>
    <alternativeName>
        <fullName evidence="5">GDP-D-mannose dehydratase</fullName>
    </alternativeName>
</protein>
<dbReference type="GO" id="GO:0008446">
    <property type="term" value="F:GDP-mannose 4,6-dehydratase activity"/>
    <property type="evidence" value="ECO:0007669"/>
    <property type="project" value="UniProtKB-EC"/>
</dbReference>
<keyword evidence="5" id="KW-0521">NADP</keyword>
<comment type="cofactor">
    <cofactor evidence="1 5">
        <name>NADP(+)</name>
        <dbReference type="ChEBI" id="CHEBI:58349"/>
    </cofactor>
</comment>
<dbReference type="InterPro" id="IPR006368">
    <property type="entry name" value="GDP_Man_deHydtase"/>
</dbReference>
<comment type="caution">
    <text evidence="5">Lacks conserved residue(s) required for the propagation of feature annotation.</text>
</comment>
<evidence type="ECO:0000256" key="1">
    <source>
        <dbReference type="ARBA" id="ARBA00001937"/>
    </source>
</evidence>
<comment type="caution">
    <text evidence="7">The sequence shown here is derived from an EMBL/GenBank/DDBJ whole genome shotgun (WGS) entry which is preliminary data.</text>
</comment>
<evidence type="ECO:0000313" key="8">
    <source>
        <dbReference type="Proteomes" id="UP001429580"/>
    </source>
</evidence>
<dbReference type="SUPFAM" id="SSF51735">
    <property type="entry name" value="NAD(P)-binding Rossmann-fold domains"/>
    <property type="match status" value="1"/>
</dbReference>
<sequence length="350" mass="38792">MAAASSAKTAIITGVTGQDGAYLAQYLLERGYRVVGAVRRTSSVNHWRLAELGLLDRASLELVDFDLGDATSAIRLVAEHQPDEIYNLAAQSFVSVSFKQPLATADMTGLGALRLLEAVRIVKPDTRFYQASTSEMFGKAQTPRQSETTPFYPRSPYAFAKLMAHWATVNYRESYGIFAVSGILFNHESPLRGKEFVTRKIADHVARVSLGETAPLELGALDAQRDWGYAREYVAGMHAMLRHERPDTFVLATGRTSSVRRFVELAYGVIGLPLVWEGEGARELARDAHTGAVRVRVNPRFYRPAEVDLLLGDSGKAERELGWHAQTGLETLCEIMVKADIERNRQGRSF</sequence>
<evidence type="ECO:0000256" key="4">
    <source>
        <dbReference type="ARBA" id="ARBA00023239"/>
    </source>
</evidence>
<evidence type="ECO:0000256" key="5">
    <source>
        <dbReference type="HAMAP-Rule" id="MF_00955"/>
    </source>
</evidence>
<keyword evidence="4 5" id="KW-0456">Lyase</keyword>
<reference evidence="7 8" key="1">
    <citation type="submission" date="2020-03" db="EMBL/GenBank/DDBJ databases">
        <title>Genomic Encyclopedia of Type Strains, Phase IV (KMG-IV): sequencing the most valuable type-strain genomes for metagenomic binning, comparative biology and taxonomic classification.</title>
        <authorList>
            <person name="Goeker M."/>
        </authorList>
    </citation>
    <scope>NUCLEOTIDE SEQUENCE [LARGE SCALE GENOMIC DNA]</scope>
    <source>
        <strain evidence="7 8">DSM 103870</strain>
    </source>
</reference>
<organism evidence="7 8">
    <name type="scientific">Pseudochelatococcus lubricantis</name>
    <dbReference type="NCBI Taxonomy" id="1538102"/>
    <lineage>
        <taxon>Bacteria</taxon>
        <taxon>Pseudomonadati</taxon>
        <taxon>Pseudomonadota</taxon>
        <taxon>Alphaproteobacteria</taxon>
        <taxon>Hyphomicrobiales</taxon>
        <taxon>Chelatococcaceae</taxon>
        <taxon>Pseudochelatococcus</taxon>
    </lineage>
</organism>
<dbReference type="CDD" id="cd05260">
    <property type="entry name" value="GDP_MD_SDR_e"/>
    <property type="match status" value="1"/>
</dbReference>
<dbReference type="Gene3D" id="3.90.25.10">
    <property type="entry name" value="UDP-galactose 4-epimerase, domain 1"/>
    <property type="match status" value="1"/>
</dbReference>
<comment type="similarity">
    <text evidence="2 5">Belongs to the NAD(P)-dependent epimerase/dehydratase family. GDP-mannose 4,6-dehydratase subfamily.</text>
</comment>
<dbReference type="NCBIfam" id="TIGR01472">
    <property type="entry name" value="gmd"/>
    <property type="match status" value="1"/>
</dbReference>
<evidence type="ECO:0000256" key="2">
    <source>
        <dbReference type="ARBA" id="ARBA00009263"/>
    </source>
</evidence>
<name>A0ABX0V3P4_9HYPH</name>
<dbReference type="PANTHER" id="PTHR43715:SF1">
    <property type="entry name" value="GDP-MANNOSE 4,6 DEHYDRATASE"/>
    <property type="match status" value="1"/>
</dbReference>
<dbReference type="Gene3D" id="3.40.50.720">
    <property type="entry name" value="NAD(P)-binding Rossmann-like Domain"/>
    <property type="match status" value="1"/>
</dbReference>
<evidence type="ECO:0000313" key="7">
    <source>
        <dbReference type="EMBL" id="NIJ57681.1"/>
    </source>
</evidence>
<comment type="function">
    <text evidence="5">Catalyzes the conversion of GDP-D-mannose to GDP-4-dehydro-6-deoxy-D-mannose.</text>
</comment>
<dbReference type="InterPro" id="IPR016040">
    <property type="entry name" value="NAD(P)-bd_dom"/>
</dbReference>
<dbReference type="Proteomes" id="UP001429580">
    <property type="component" value="Unassembled WGS sequence"/>
</dbReference>
<proteinExistence type="inferred from homology"/>
<feature type="domain" description="NAD(P)-binding" evidence="6">
    <location>
        <begin position="11"/>
        <end position="336"/>
    </location>
</feature>
<dbReference type="EC" id="4.2.1.47" evidence="3 5"/>
<dbReference type="PANTHER" id="PTHR43715">
    <property type="entry name" value="GDP-MANNOSE 4,6-DEHYDRATASE"/>
    <property type="match status" value="1"/>
</dbReference>
<evidence type="ECO:0000256" key="3">
    <source>
        <dbReference type="ARBA" id="ARBA00011989"/>
    </source>
</evidence>